<evidence type="ECO:0000256" key="1">
    <source>
        <dbReference type="ARBA" id="ARBA00004477"/>
    </source>
</evidence>
<evidence type="ECO:0000256" key="4">
    <source>
        <dbReference type="SAM" id="Phobius"/>
    </source>
</evidence>
<feature type="region of interest" description="Disordered" evidence="3">
    <location>
        <begin position="32"/>
        <end position="53"/>
    </location>
</feature>
<evidence type="ECO:0000256" key="2">
    <source>
        <dbReference type="ARBA" id="ARBA00022824"/>
    </source>
</evidence>
<protein>
    <submittedName>
        <fullName evidence="5">Translocating chain-associated membrane protein 1</fullName>
    </submittedName>
</protein>
<dbReference type="InParanoid" id="G5AYC5"/>
<dbReference type="GO" id="GO:0045048">
    <property type="term" value="P:protein insertion into ER membrane"/>
    <property type="evidence" value="ECO:0007669"/>
    <property type="project" value="TreeGrafter"/>
</dbReference>
<sequence length="170" mass="18842">MQPQWLCTSCSIGSEAPASSCSRVVRSSKGEQAAGGVSEQLERADPGQSTCRHKQWPPTMAICKKSPKSYPVLSHKFILQNHADIMSYVAMIFLLGLILEITAKAFIIFVSLQYSVTLPATKEQATESASLYCYDIKDLATVFFYMLVAIIIQELVKVFSVYTCRIVSLM</sequence>
<dbReference type="EMBL" id="JH167512">
    <property type="protein sequence ID" value="EHB02036.1"/>
    <property type="molecule type" value="Genomic_DNA"/>
</dbReference>
<dbReference type="PANTHER" id="PTHR12371:SF3">
    <property type="entry name" value="TRANSLOCATING CHAIN-ASSOCIATED MEMBRANE PROTEIN 1"/>
    <property type="match status" value="1"/>
</dbReference>
<dbReference type="STRING" id="10181.G5AYC5"/>
<keyword evidence="4" id="KW-0812">Transmembrane</keyword>
<gene>
    <name evidence="5" type="ORF">GW7_12764</name>
</gene>
<dbReference type="AlphaFoldDB" id="G5AYC5"/>
<dbReference type="InterPro" id="IPR016447">
    <property type="entry name" value="Translocation_assoc_membrane"/>
</dbReference>
<keyword evidence="4" id="KW-1133">Transmembrane helix</keyword>
<keyword evidence="2" id="KW-0256">Endoplasmic reticulum</keyword>
<dbReference type="Proteomes" id="UP000006813">
    <property type="component" value="Unassembled WGS sequence"/>
</dbReference>
<evidence type="ECO:0000313" key="6">
    <source>
        <dbReference type="Proteomes" id="UP000006813"/>
    </source>
</evidence>
<dbReference type="PANTHER" id="PTHR12371">
    <property type="entry name" value="TRANSLOCATION ASSOCIATED MEMBRANE PROTEIN"/>
    <property type="match status" value="1"/>
</dbReference>
<proteinExistence type="predicted"/>
<comment type="subcellular location">
    <subcellularLocation>
        <location evidence="1">Endoplasmic reticulum membrane</location>
        <topology evidence="1">Multi-pass membrane protein</topology>
    </subcellularLocation>
</comment>
<accession>G5AYC5</accession>
<feature type="transmembrane region" description="Helical" evidence="4">
    <location>
        <begin position="85"/>
        <end position="112"/>
    </location>
</feature>
<evidence type="ECO:0000313" key="5">
    <source>
        <dbReference type="EMBL" id="EHB02036.1"/>
    </source>
</evidence>
<feature type="transmembrane region" description="Helical" evidence="4">
    <location>
        <begin position="142"/>
        <end position="164"/>
    </location>
</feature>
<dbReference type="GO" id="GO:0006616">
    <property type="term" value="P:SRP-dependent cotranslational protein targeting to membrane, translocation"/>
    <property type="evidence" value="ECO:0007669"/>
    <property type="project" value="InterPro"/>
</dbReference>
<dbReference type="GO" id="GO:0005789">
    <property type="term" value="C:endoplasmic reticulum membrane"/>
    <property type="evidence" value="ECO:0007669"/>
    <property type="project" value="UniProtKB-SubCell"/>
</dbReference>
<keyword evidence="4" id="KW-0472">Membrane</keyword>
<reference evidence="5 6" key="1">
    <citation type="journal article" date="2011" name="Nature">
        <title>Genome sequencing reveals insights into physiology and longevity of the naked mole rat.</title>
        <authorList>
            <person name="Kim E.B."/>
            <person name="Fang X."/>
            <person name="Fushan A.A."/>
            <person name="Huang Z."/>
            <person name="Lobanov A.V."/>
            <person name="Han L."/>
            <person name="Marino S.M."/>
            <person name="Sun X."/>
            <person name="Turanov A.A."/>
            <person name="Yang P."/>
            <person name="Yim S.H."/>
            <person name="Zhao X."/>
            <person name="Kasaikina M.V."/>
            <person name="Stoletzki N."/>
            <person name="Peng C."/>
            <person name="Polak P."/>
            <person name="Xiong Z."/>
            <person name="Kiezun A."/>
            <person name="Zhu Y."/>
            <person name="Chen Y."/>
            <person name="Kryukov G.V."/>
            <person name="Zhang Q."/>
            <person name="Peshkin L."/>
            <person name="Yang L."/>
            <person name="Bronson R.T."/>
            <person name="Buffenstein R."/>
            <person name="Wang B."/>
            <person name="Han C."/>
            <person name="Li Q."/>
            <person name="Chen L."/>
            <person name="Zhao W."/>
            <person name="Sunyaev S.R."/>
            <person name="Park T.J."/>
            <person name="Zhang G."/>
            <person name="Wang J."/>
            <person name="Gladyshev V.N."/>
        </authorList>
    </citation>
    <scope>NUCLEOTIDE SEQUENCE [LARGE SCALE GENOMIC DNA]</scope>
</reference>
<organism evidence="5 6">
    <name type="scientific">Heterocephalus glaber</name>
    <name type="common">Naked mole rat</name>
    <dbReference type="NCBI Taxonomy" id="10181"/>
    <lineage>
        <taxon>Eukaryota</taxon>
        <taxon>Metazoa</taxon>
        <taxon>Chordata</taxon>
        <taxon>Craniata</taxon>
        <taxon>Vertebrata</taxon>
        <taxon>Euteleostomi</taxon>
        <taxon>Mammalia</taxon>
        <taxon>Eutheria</taxon>
        <taxon>Euarchontoglires</taxon>
        <taxon>Glires</taxon>
        <taxon>Rodentia</taxon>
        <taxon>Hystricomorpha</taxon>
        <taxon>Bathyergidae</taxon>
        <taxon>Heterocephalus</taxon>
    </lineage>
</organism>
<evidence type="ECO:0000256" key="3">
    <source>
        <dbReference type="SAM" id="MobiDB-lite"/>
    </source>
</evidence>
<name>G5AYC5_HETGA</name>